<dbReference type="EMBL" id="CADEAL010000119">
    <property type="protein sequence ID" value="CAB1414706.1"/>
    <property type="molecule type" value="Genomic_DNA"/>
</dbReference>
<organism evidence="1 2">
    <name type="scientific">Pleuronectes platessa</name>
    <name type="common">European plaice</name>
    <dbReference type="NCBI Taxonomy" id="8262"/>
    <lineage>
        <taxon>Eukaryota</taxon>
        <taxon>Metazoa</taxon>
        <taxon>Chordata</taxon>
        <taxon>Craniata</taxon>
        <taxon>Vertebrata</taxon>
        <taxon>Euteleostomi</taxon>
        <taxon>Actinopterygii</taxon>
        <taxon>Neopterygii</taxon>
        <taxon>Teleostei</taxon>
        <taxon>Neoteleostei</taxon>
        <taxon>Acanthomorphata</taxon>
        <taxon>Carangaria</taxon>
        <taxon>Pleuronectiformes</taxon>
        <taxon>Pleuronectoidei</taxon>
        <taxon>Pleuronectidae</taxon>
        <taxon>Pleuronectes</taxon>
    </lineage>
</organism>
<comment type="caution">
    <text evidence="1">The sequence shown here is derived from an EMBL/GenBank/DDBJ whole genome shotgun (WGS) entry which is preliminary data.</text>
</comment>
<name>A0A9N7Y6M1_PLEPL</name>
<protein>
    <submittedName>
        <fullName evidence="1">Uncharacterized protein</fullName>
    </submittedName>
</protein>
<reference evidence="1" key="1">
    <citation type="submission" date="2020-03" db="EMBL/GenBank/DDBJ databases">
        <authorList>
            <person name="Weist P."/>
        </authorList>
    </citation>
    <scope>NUCLEOTIDE SEQUENCE</scope>
</reference>
<sequence length="180" mass="19207">MWSTVTQELDWDFQRIGGSIPGSSIPPAEPPLAPEGCTGGVMEKGKLNYDIPAAGKCEIELKCTPRLDVGLAGLGHKQSGAGSVKTPAWGRIRTAPPPECTYSYTPRLLPSEDKGPLGLSRRACAHASESPSLLADFEEYSECPEIWLPPSHPSTPPTHLGTLPPSTTTSPQCRVCIFGR</sequence>
<dbReference type="Proteomes" id="UP001153269">
    <property type="component" value="Unassembled WGS sequence"/>
</dbReference>
<keyword evidence="2" id="KW-1185">Reference proteome</keyword>
<proteinExistence type="predicted"/>
<accession>A0A9N7Y6M1</accession>
<gene>
    <name evidence="1" type="ORF">PLEPLA_LOCUS2415</name>
</gene>
<evidence type="ECO:0000313" key="2">
    <source>
        <dbReference type="Proteomes" id="UP001153269"/>
    </source>
</evidence>
<evidence type="ECO:0000313" key="1">
    <source>
        <dbReference type="EMBL" id="CAB1414706.1"/>
    </source>
</evidence>
<dbReference type="AlphaFoldDB" id="A0A9N7Y6M1"/>